<protein>
    <submittedName>
        <fullName evidence="1">Uncharacterized protein</fullName>
    </submittedName>
</protein>
<dbReference type="Proteomes" id="UP000252415">
    <property type="component" value="Unassembled WGS sequence"/>
</dbReference>
<sequence>MFIRKADEVKVFETFGGDLPVLASQPKAVTQNGRATGPTNVRQAALFLISINDRFLPYVQDAAGGAGTGRRVTFSATNGINL</sequence>
<name>A0A368W7C7_9BACL</name>
<evidence type="ECO:0000313" key="2">
    <source>
        <dbReference type="Proteomes" id="UP000252415"/>
    </source>
</evidence>
<dbReference type="OrthoDB" id="2666471at2"/>
<proteinExistence type="predicted"/>
<dbReference type="RefSeq" id="WP_147275042.1">
    <property type="nucleotide sequence ID" value="NZ_QPJD01000006.1"/>
</dbReference>
<reference evidence="1 2" key="1">
    <citation type="submission" date="2018-07" db="EMBL/GenBank/DDBJ databases">
        <title>Genomic Encyclopedia of Type Strains, Phase III (KMG-III): the genomes of soil and plant-associated and newly described type strains.</title>
        <authorList>
            <person name="Whitman W."/>
        </authorList>
    </citation>
    <scope>NUCLEOTIDE SEQUENCE [LARGE SCALE GENOMIC DNA]</scope>
    <source>
        <strain evidence="1 2">CECT 7506</strain>
    </source>
</reference>
<organism evidence="1 2">
    <name type="scientific">Paenibacillus prosopidis</name>
    <dbReference type="NCBI Taxonomy" id="630520"/>
    <lineage>
        <taxon>Bacteria</taxon>
        <taxon>Bacillati</taxon>
        <taxon>Bacillota</taxon>
        <taxon>Bacilli</taxon>
        <taxon>Bacillales</taxon>
        <taxon>Paenibacillaceae</taxon>
        <taxon>Paenibacillus</taxon>
    </lineage>
</organism>
<evidence type="ECO:0000313" key="1">
    <source>
        <dbReference type="EMBL" id="RCW48334.1"/>
    </source>
</evidence>
<dbReference type="AlphaFoldDB" id="A0A368W7C7"/>
<comment type="caution">
    <text evidence="1">The sequence shown here is derived from an EMBL/GenBank/DDBJ whole genome shotgun (WGS) entry which is preliminary data.</text>
</comment>
<keyword evidence="2" id="KW-1185">Reference proteome</keyword>
<accession>A0A368W7C7</accession>
<gene>
    <name evidence="1" type="ORF">DFP97_10634</name>
</gene>
<dbReference type="EMBL" id="QPJD01000006">
    <property type="protein sequence ID" value="RCW48334.1"/>
    <property type="molecule type" value="Genomic_DNA"/>
</dbReference>